<feature type="transmembrane region" description="Helical" evidence="2">
    <location>
        <begin position="120"/>
        <end position="139"/>
    </location>
</feature>
<comment type="caution">
    <text evidence="3">The sequence shown here is derived from an EMBL/GenBank/DDBJ whole genome shotgun (WGS) entry which is preliminary data.</text>
</comment>
<evidence type="ECO:0000256" key="2">
    <source>
        <dbReference type="SAM" id="Phobius"/>
    </source>
</evidence>
<feature type="region of interest" description="Disordered" evidence="1">
    <location>
        <begin position="1"/>
        <end position="34"/>
    </location>
</feature>
<keyword evidence="2" id="KW-1133">Transmembrane helix</keyword>
<feature type="transmembrane region" description="Helical" evidence="2">
    <location>
        <begin position="91"/>
        <end position="114"/>
    </location>
</feature>
<dbReference type="Proteomes" id="UP001501407">
    <property type="component" value="Unassembled WGS sequence"/>
</dbReference>
<accession>A0ABP9M5P8</accession>
<proteinExistence type="predicted"/>
<sequence length="142" mass="15397">MSRDMRDAGATRATRVMRMASGKQQQHQPEPELHGGVLSGNGSPVLWGWLIGLVVFVFVAVPISIAVRFATHPATQELFGGRLEEASNAGYSTFWWIVAIFLFAVPVLIGWGVAKLSGRTLGIIVGILAVFFIAILIFGQLF</sequence>
<protein>
    <submittedName>
        <fullName evidence="3">Uncharacterized protein</fullName>
    </submittedName>
</protein>
<evidence type="ECO:0000313" key="3">
    <source>
        <dbReference type="EMBL" id="GAA5089825.1"/>
    </source>
</evidence>
<feature type="transmembrane region" description="Helical" evidence="2">
    <location>
        <begin position="46"/>
        <end position="70"/>
    </location>
</feature>
<name>A0ABP9M5P8_9MICO</name>
<evidence type="ECO:0000256" key="1">
    <source>
        <dbReference type="SAM" id="MobiDB-lite"/>
    </source>
</evidence>
<organism evidence="3 4">
    <name type="scientific">Microbacterium yannicii</name>
    <dbReference type="NCBI Taxonomy" id="671622"/>
    <lineage>
        <taxon>Bacteria</taxon>
        <taxon>Bacillati</taxon>
        <taxon>Actinomycetota</taxon>
        <taxon>Actinomycetes</taxon>
        <taxon>Micrococcales</taxon>
        <taxon>Microbacteriaceae</taxon>
        <taxon>Microbacterium</taxon>
    </lineage>
</organism>
<keyword evidence="2" id="KW-0812">Transmembrane</keyword>
<reference evidence="4" key="1">
    <citation type="journal article" date="2019" name="Int. J. Syst. Evol. Microbiol.">
        <title>The Global Catalogue of Microorganisms (GCM) 10K type strain sequencing project: providing services to taxonomists for standard genome sequencing and annotation.</title>
        <authorList>
            <consortium name="The Broad Institute Genomics Platform"/>
            <consortium name="The Broad Institute Genome Sequencing Center for Infectious Disease"/>
            <person name="Wu L."/>
            <person name="Ma J."/>
        </authorList>
    </citation>
    <scope>NUCLEOTIDE SEQUENCE [LARGE SCALE GENOMIC DNA]</scope>
    <source>
        <strain evidence="4">JCM 18959</strain>
    </source>
</reference>
<dbReference type="EMBL" id="BAABKZ010000001">
    <property type="protein sequence ID" value="GAA5089825.1"/>
    <property type="molecule type" value="Genomic_DNA"/>
</dbReference>
<keyword evidence="4" id="KW-1185">Reference proteome</keyword>
<keyword evidence="2" id="KW-0472">Membrane</keyword>
<evidence type="ECO:0000313" key="4">
    <source>
        <dbReference type="Proteomes" id="UP001501407"/>
    </source>
</evidence>
<gene>
    <name evidence="3" type="ORF">GCM10025760_14420</name>
</gene>